<comment type="subcellular location">
    <subcellularLocation>
        <location evidence="1 8">Cell membrane</location>
        <topology evidence="1 8">Multi-pass membrane protein</topology>
    </subcellularLocation>
</comment>
<keyword evidence="5 8" id="KW-0812">Transmembrane</keyword>
<dbReference type="RefSeq" id="WP_322876761.1">
    <property type="nucleotide sequence ID" value="NZ_JAVMIP010000001.1"/>
</dbReference>
<feature type="transmembrane region" description="Helical" evidence="8">
    <location>
        <begin position="241"/>
        <end position="259"/>
    </location>
</feature>
<gene>
    <name evidence="10" type="ORF">RIF25_01295</name>
</gene>
<evidence type="ECO:0000313" key="11">
    <source>
        <dbReference type="Proteomes" id="UP001268256"/>
    </source>
</evidence>
<evidence type="ECO:0000256" key="4">
    <source>
        <dbReference type="ARBA" id="ARBA00022475"/>
    </source>
</evidence>
<dbReference type="GO" id="GO:0005886">
    <property type="term" value="C:plasma membrane"/>
    <property type="evidence" value="ECO:0007669"/>
    <property type="project" value="UniProtKB-SubCell"/>
</dbReference>
<reference evidence="11" key="1">
    <citation type="submission" date="2023-07" db="EMBL/GenBank/DDBJ databases">
        <authorList>
            <person name="Luz R."/>
            <person name="Cordeiro R."/>
            <person name="Fonseca A."/>
            <person name="Goncalves V."/>
        </authorList>
    </citation>
    <scope>NUCLEOTIDE SEQUENCE [LARGE SCALE GENOMIC DNA]</scope>
    <source>
        <strain evidence="11">BACA0444</strain>
    </source>
</reference>
<keyword evidence="11" id="KW-1185">Reference proteome</keyword>
<proteinExistence type="inferred from homology"/>
<evidence type="ECO:0000256" key="8">
    <source>
        <dbReference type="RuleBase" id="RU361157"/>
    </source>
</evidence>
<dbReference type="EMBL" id="JAVMIP010000001">
    <property type="protein sequence ID" value="MDS3859432.1"/>
    <property type="molecule type" value="Genomic_DNA"/>
</dbReference>
<feature type="transmembrane region" description="Helical" evidence="8">
    <location>
        <begin position="191"/>
        <end position="209"/>
    </location>
</feature>
<dbReference type="Pfam" id="PF01061">
    <property type="entry name" value="ABC2_membrane"/>
    <property type="match status" value="1"/>
</dbReference>
<keyword evidence="7 8" id="KW-0472">Membrane</keyword>
<comment type="caution">
    <text evidence="10">The sequence shown here is derived from an EMBL/GenBank/DDBJ whole genome shotgun (WGS) entry which is preliminary data.</text>
</comment>
<protein>
    <recommendedName>
        <fullName evidence="8">Transport permease protein</fullName>
    </recommendedName>
</protein>
<evidence type="ECO:0000256" key="6">
    <source>
        <dbReference type="ARBA" id="ARBA00022989"/>
    </source>
</evidence>
<keyword evidence="4 8" id="KW-1003">Cell membrane</keyword>
<feature type="domain" description="ABC transmembrane type-2" evidence="9">
    <location>
        <begin position="34"/>
        <end position="262"/>
    </location>
</feature>
<dbReference type="AlphaFoldDB" id="A0AAE4FQ28"/>
<dbReference type="InterPro" id="IPR047817">
    <property type="entry name" value="ABC2_TM_bact-type"/>
</dbReference>
<dbReference type="Proteomes" id="UP001268256">
    <property type="component" value="Unassembled WGS sequence"/>
</dbReference>
<dbReference type="InterPro" id="IPR013525">
    <property type="entry name" value="ABC2_TM"/>
</dbReference>
<dbReference type="GO" id="GO:0015920">
    <property type="term" value="P:lipopolysaccharide transport"/>
    <property type="evidence" value="ECO:0007669"/>
    <property type="project" value="TreeGrafter"/>
</dbReference>
<keyword evidence="6 8" id="KW-1133">Transmembrane helix</keyword>
<accession>A0AAE4FQ28</accession>
<feature type="transmembrane region" description="Helical" evidence="8">
    <location>
        <begin position="43"/>
        <end position="60"/>
    </location>
</feature>
<evidence type="ECO:0000256" key="3">
    <source>
        <dbReference type="ARBA" id="ARBA00022448"/>
    </source>
</evidence>
<dbReference type="GO" id="GO:0140359">
    <property type="term" value="F:ABC-type transporter activity"/>
    <property type="evidence" value="ECO:0007669"/>
    <property type="project" value="InterPro"/>
</dbReference>
<organism evidence="10 11">
    <name type="scientific">Pseudocalidococcus azoricus BACA0444</name>
    <dbReference type="NCBI Taxonomy" id="2918990"/>
    <lineage>
        <taxon>Bacteria</taxon>
        <taxon>Bacillati</taxon>
        <taxon>Cyanobacteriota</taxon>
        <taxon>Cyanophyceae</taxon>
        <taxon>Acaryochloridales</taxon>
        <taxon>Thermosynechococcaceae</taxon>
        <taxon>Pseudocalidococcus</taxon>
        <taxon>Pseudocalidococcus azoricus</taxon>
    </lineage>
</organism>
<feature type="transmembrane region" description="Helical" evidence="8">
    <location>
        <begin position="161"/>
        <end position="179"/>
    </location>
</feature>
<sequence length="270" mass="30155">MFYPSFAKTLPAHLSLLHALVKRELESYYKGSVLGNLWSLLKQLSQLLIYTYVFGIVLKVKLTLANLPENNFIFGLWLFAGLIPWTAFVTGVSQASTSVINQPNLVKKVLFPLTLLPLVPILAAFVESSLGLMVLIILTGFALHNIAWTLILLPLVWLPQLLFTAGLGYWCAGLTVFIRDIPQSLSVILNAWFYLTPLVYPASVIPAGIRPWVFRLNPLAAIAESYRDMVLGGNVEHWRDLGMATVISVIIFSTGLWVYRRLRPAFADVL</sequence>
<dbReference type="PANTHER" id="PTHR30413:SF10">
    <property type="entry name" value="CAPSULE POLYSACCHARIDE EXPORT INNER-MEMBRANE PROTEIN CTRC"/>
    <property type="match status" value="1"/>
</dbReference>
<evidence type="ECO:0000256" key="5">
    <source>
        <dbReference type="ARBA" id="ARBA00022692"/>
    </source>
</evidence>
<evidence type="ECO:0000256" key="7">
    <source>
        <dbReference type="ARBA" id="ARBA00023136"/>
    </source>
</evidence>
<comment type="similarity">
    <text evidence="2 8">Belongs to the ABC-2 integral membrane protein family.</text>
</comment>
<name>A0AAE4FQ28_9CYAN</name>
<keyword evidence="3 8" id="KW-0813">Transport</keyword>
<feature type="transmembrane region" description="Helical" evidence="8">
    <location>
        <begin position="109"/>
        <end position="126"/>
    </location>
</feature>
<evidence type="ECO:0000256" key="1">
    <source>
        <dbReference type="ARBA" id="ARBA00004651"/>
    </source>
</evidence>
<dbReference type="PROSITE" id="PS51012">
    <property type="entry name" value="ABC_TM2"/>
    <property type="match status" value="1"/>
</dbReference>
<evidence type="ECO:0000313" key="10">
    <source>
        <dbReference type="EMBL" id="MDS3859432.1"/>
    </source>
</evidence>
<dbReference type="PANTHER" id="PTHR30413">
    <property type="entry name" value="INNER MEMBRANE TRANSPORT PERMEASE"/>
    <property type="match status" value="1"/>
</dbReference>
<evidence type="ECO:0000256" key="2">
    <source>
        <dbReference type="ARBA" id="ARBA00007783"/>
    </source>
</evidence>
<feature type="transmembrane region" description="Helical" evidence="8">
    <location>
        <begin position="133"/>
        <end position="155"/>
    </location>
</feature>
<feature type="transmembrane region" description="Helical" evidence="8">
    <location>
        <begin position="72"/>
        <end position="89"/>
    </location>
</feature>
<evidence type="ECO:0000259" key="9">
    <source>
        <dbReference type="PROSITE" id="PS51012"/>
    </source>
</evidence>